<dbReference type="EMBL" id="JBBMEJ010000016">
    <property type="protein sequence ID" value="MEQ2371754.1"/>
    <property type="molecule type" value="Genomic_DNA"/>
</dbReference>
<evidence type="ECO:0000256" key="3">
    <source>
        <dbReference type="ARBA" id="ARBA00022737"/>
    </source>
</evidence>
<dbReference type="Proteomes" id="UP001473063">
    <property type="component" value="Unassembled WGS sequence"/>
</dbReference>
<dbReference type="Gene3D" id="2.160.10.10">
    <property type="entry name" value="Hexapeptide repeat proteins"/>
    <property type="match status" value="1"/>
</dbReference>
<evidence type="ECO:0000256" key="5">
    <source>
        <dbReference type="RuleBase" id="RU367021"/>
    </source>
</evidence>
<dbReference type="SMART" id="SM01266">
    <property type="entry name" value="Mac"/>
    <property type="match status" value="1"/>
</dbReference>
<evidence type="ECO:0000256" key="2">
    <source>
        <dbReference type="ARBA" id="ARBA00022679"/>
    </source>
</evidence>
<dbReference type="CDD" id="cd03357">
    <property type="entry name" value="LbH_MAT_GAT"/>
    <property type="match status" value="1"/>
</dbReference>
<dbReference type="PROSITE" id="PS00101">
    <property type="entry name" value="HEXAPEP_TRANSFERASES"/>
    <property type="match status" value="1"/>
</dbReference>
<keyword evidence="2 5" id="KW-0808">Transferase</keyword>
<reference evidence="7 8" key="1">
    <citation type="submission" date="2024-03" db="EMBL/GenBank/DDBJ databases">
        <title>Human intestinal bacterial collection.</title>
        <authorList>
            <person name="Pauvert C."/>
            <person name="Hitch T.C.A."/>
            <person name="Clavel T."/>
        </authorList>
    </citation>
    <scope>NUCLEOTIDE SEQUENCE [LARGE SCALE GENOMIC DNA]</scope>
    <source>
        <strain evidence="7 8">CLA-JM-H16</strain>
    </source>
</reference>
<dbReference type="InterPro" id="IPR039369">
    <property type="entry name" value="LacA-like"/>
</dbReference>
<dbReference type="Pfam" id="PF12464">
    <property type="entry name" value="Mac"/>
    <property type="match status" value="1"/>
</dbReference>
<evidence type="ECO:0000256" key="4">
    <source>
        <dbReference type="ARBA" id="ARBA00023315"/>
    </source>
</evidence>
<dbReference type="Pfam" id="PF14602">
    <property type="entry name" value="Hexapep_2"/>
    <property type="match status" value="1"/>
</dbReference>
<accession>A0ABV1BHV5</accession>
<dbReference type="InterPro" id="IPR024688">
    <property type="entry name" value="Mac_dom"/>
</dbReference>
<dbReference type="InterPro" id="IPR001451">
    <property type="entry name" value="Hexapep"/>
</dbReference>
<dbReference type="GO" id="GO:0016746">
    <property type="term" value="F:acyltransferase activity"/>
    <property type="evidence" value="ECO:0007669"/>
    <property type="project" value="UniProtKB-KW"/>
</dbReference>
<comment type="caution">
    <text evidence="7">The sequence shown here is derived from an EMBL/GenBank/DDBJ whole genome shotgun (WGS) entry which is preliminary data.</text>
</comment>
<feature type="domain" description="Maltose/galactoside acetyltransferase" evidence="6">
    <location>
        <begin position="5"/>
        <end position="59"/>
    </location>
</feature>
<dbReference type="RefSeq" id="WP_349057168.1">
    <property type="nucleotide sequence ID" value="NZ_JBBMEJ010000016.1"/>
</dbReference>
<dbReference type="EC" id="2.3.1.-" evidence="5"/>
<evidence type="ECO:0000259" key="6">
    <source>
        <dbReference type="SMART" id="SM01266"/>
    </source>
</evidence>
<name>A0ABV1BHV5_9FIRM</name>
<evidence type="ECO:0000256" key="1">
    <source>
        <dbReference type="ARBA" id="ARBA00007274"/>
    </source>
</evidence>
<organism evidence="7 8">
    <name type="scientific">Blautia aquisgranensis</name>
    <dbReference type="NCBI Taxonomy" id="3133153"/>
    <lineage>
        <taxon>Bacteria</taxon>
        <taxon>Bacillati</taxon>
        <taxon>Bacillota</taxon>
        <taxon>Clostridia</taxon>
        <taxon>Lachnospirales</taxon>
        <taxon>Lachnospiraceae</taxon>
        <taxon>Blautia</taxon>
    </lineage>
</organism>
<dbReference type="SUPFAM" id="SSF51161">
    <property type="entry name" value="Trimeric LpxA-like enzymes"/>
    <property type="match status" value="1"/>
</dbReference>
<keyword evidence="4 5" id="KW-0012">Acyltransferase</keyword>
<dbReference type="InterPro" id="IPR011004">
    <property type="entry name" value="Trimer_LpxA-like_sf"/>
</dbReference>
<protein>
    <recommendedName>
        <fullName evidence="5">Acetyltransferase</fullName>
        <ecNumber evidence="5">2.3.1.-</ecNumber>
    </recommendedName>
</protein>
<gene>
    <name evidence="7" type="ORF">WMO28_12620</name>
</gene>
<keyword evidence="8" id="KW-1185">Reference proteome</keyword>
<proteinExistence type="inferred from homology"/>
<evidence type="ECO:0000313" key="8">
    <source>
        <dbReference type="Proteomes" id="UP001473063"/>
    </source>
</evidence>
<dbReference type="PANTHER" id="PTHR43017">
    <property type="entry name" value="GALACTOSIDE O-ACETYLTRANSFERASE"/>
    <property type="match status" value="1"/>
</dbReference>
<comment type="similarity">
    <text evidence="1 5">Belongs to the transferase hexapeptide repeat family.</text>
</comment>
<sequence>MRPMKDKLHTGELYLADDEEIMKDQLKRLDRLYDFNMTRPTELDKREEMLKEMFAEIGENCYIEPPLHTNMGGGHVHFGKNVYANFNLTLVDDTHIYVGDYTMIGPNVTIASAGHPILPELREKGYQYNMPVHIGKNCWLGAGVIILPGITIGDNVVVGAGSVVTKDLPSNVVAVGNPCRVLREVNEHDKEYYFKDRKIDYSEII</sequence>
<keyword evidence="3" id="KW-0677">Repeat</keyword>
<dbReference type="PANTHER" id="PTHR43017:SF1">
    <property type="entry name" value="ACETYLTRANSFERASE YJL218W-RELATED"/>
    <property type="match status" value="1"/>
</dbReference>
<evidence type="ECO:0000313" key="7">
    <source>
        <dbReference type="EMBL" id="MEQ2371754.1"/>
    </source>
</evidence>
<dbReference type="InterPro" id="IPR018357">
    <property type="entry name" value="Hexapep_transf_CS"/>
</dbReference>